<gene>
    <name evidence="1" type="ORF">NJ959_00360</name>
</gene>
<dbReference type="Proteomes" id="UP001204953">
    <property type="component" value="Unassembled WGS sequence"/>
</dbReference>
<protein>
    <submittedName>
        <fullName evidence="1">Uncharacterized protein</fullName>
    </submittedName>
</protein>
<organism evidence="1 2">
    <name type="scientific">Limnofasciculus baicalensis BBK-W-15</name>
    <dbReference type="NCBI Taxonomy" id="2699891"/>
    <lineage>
        <taxon>Bacteria</taxon>
        <taxon>Bacillati</taxon>
        <taxon>Cyanobacteriota</taxon>
        <taxon>Cyanophyceae</taxon>
        <taxon>Coleofasciculales</taxon>
        <taxon>Coleofasciculaceae</taxon>
        <taxon>Limnofasciculus</taxon>
        <taxon>Limnofasciculus baicalensis</taxon>
    </lineage>
</organism>
<proteinExistence type="predicted"/>
<reference evidence="1" key="1">
    <citation type="submission" date="2022-06" db="EMBL/GenBank/DDBJ databases">
        <title>New cyanobacteria of genus Symplocastrum in benthos of Lake Baikal.</title>
        <authorList>
            <person name="Sorokovikova E."/>
            <person name="Tikhonova I."/>
            <person name="Krasnopeev A."/>
            <person name="Evseev P."/>
            <person name="Gladkikh A."/>
            <person name="Belykh O."/>
        </authorList>
    </citation>
    <scope>NUCLEOTIDE SEQUENCE</scope>
    <source>
        <strain evidence="1">BBK-W-15</strain>
    </source>
</reference>
<sequence>MTISIPIRFPTAPSVALAPKQSNSFLPSLSLGNFGYIPTSLPYKAANPENENVTDNTVDRFHYYSDLDRPFMRSRSHYVIEIRSILKFPLVNYRVF</sequence>
<accession>A0AAE3KJU7</accession>
<comment type="caution">
    <text evidence="1">The sequence shown here is derived from an EMBL/GenBank/DDBJ whole genome shotgun (WGS) entry which is preliminary data.</text>
</comment>
<dbReference type="EMBL" id="JAMZMM010000002">
    <property type="protein sequence ID" value="MCP2726930.1"/>
    <property type="molecule type" value="Genomic_DNA"/>
</dbReference>
<name>A0AAE3KJU7_9CYAN</name>
<evidence type="ECO:0000313" key="2">
    <source>
        <dbReference type="Proteomes" id="UP001204953"/>
    </source>
</evidence>
<dbReference type="AlphaFoldDB" id="A0AAE3KJU7"/>
<evidence type="ECO:0000313" key="1">
    <source>
        <dbReference type="EMBL" id="MCP2726930.1"/>
    </source>
</evidence>
<keyword evidence="2" id="KW-1185">Reference proteome</keyword>